<keyword evidence="15" id="KW-1185">Reference proteome</keyword>
<evidence type="ECO:0000256" key="11">
    <source>
        <dbReference type="SAM" id="MobiDB-lite"/>
    </source>
</evidence>
<keyword evidence="6 9" id="KW-0371">Homeobox</keyword>
<keyword evidence="7" id="KW-0804">Transcription</keyword>
<dbReference type="InterPro" id="IPR002913">
    <property type="entry name" value="START_lipid-bd_dom"/>
</dbReference>
<feature type="domain" description="Homeobox" evidence="12">
    <location>
        <begin position="10"/>
        <end position="70"/>
    </location>
</feature>
<evidence type="ECO:0000256" key="3">
    <source>
        <dbReference type="ARBA" id="ARBA00023015"/>
    </source>
</evidence>
<dbReference type="CDD" id="cd08875">
    <property type="entry name" value="START_ArGLABRA2_like"/>
    <property type="match status" value="1"/>
</dbReference>
<feature type="DNA-binding region" description="Homeobox" evidence="9">
    <location>
        <begin position="12"/>
        <end position="71"/>
    </location>
</feature>
<sequence>MEYDGSGSSGNEERRNTRHTRQQIEKLEAYFKECPHPDEARRHMLGKELNMEPDQIKFWFQNKRTQSKAQDERSANILLRGENDRLQTANAAILEALKNVVCPPCGGPPLGKEERERSVQKLRLENIRLKKLREQLTKTLSKSKLKGPTMVDSLASAHRQQIFDTCFSYEANQNILVYRPNSSGPVTSQTVQPEYHIDITQVPEIAASAIEELKRLFSIEEIFWVESSIDGAYMIDRESYENFFHAIRHIKSSSARVESSKEFAVVPIEATNLIEMFLDSEKWKDLFPTIVTAAKTIPMLESDVPIKENCNVVQVIWEKMHILSPLVPPREFVIVRCCQEIEKGLWIIADVTISVNINKDPFSAPCYKRPSGCLIGALPNGQSKVMWIEHVEVDDKSITNHTYREVLFGRSGYGAKRWIATLERMCERMALSSVLTIPSTDWSEDTMIARGRRKVMKLGERVLNLYNEMLTMSGKVEFPQGLNGGIRVSMRMNREEGQPPGYVISAATSISVSLAPMQVFNILTDNDTRHQWDILCHNHPVYEIASFSTGSNEANRVSILKPTLGVDMGSLTMAQNSDKDAMYMIQDCYMDALGGMIVYAPLDRNTLELAVADHIDPFMIPVLPSGFLISNDGRRSTVATDAEDGGGGSLITVVFQILVAGPKSPRPSEKSVDAVSTLISDTVQKVRALLHNNPPHV</sequence>
<comment type="similarity">
    <text evidence="2">Belongs to the HD-ZIP homeobox family. Class IV subfamily.</text>
</comment>
<dbReference type="SUPFAM" id="SSF46689">
    <property type="entry name" value="Homeodomain-like"/>
    <property type="match status" value="1"/>
</dbReference>
<evidence type="ECO:0000256" key="2">
    <source>
        <dbReference type="ARBA" id="ARBA00006789"/>
    </source>
</evidence>
<dbReference type="GO" id="GO:0005634">
    <property type="term" value="C:nucleus"/>
    <property type="evidence" value="ECO:0007669"/>
    <property type="project" value="UniProtKB-SubCell"/>
</dbReference>
<dbReference type="Pfam" id="PF00046">
    <property type="entry name" value="Homeodomain"/>
    <property type="match status" value="1"/>
</dbReference>
<dbReference type="Pfam" id="PF01852">
    <property type="entry name" value="START"/>
    <property type="match status" value="1"/>
</dbReference>
<dbReference type="GO" id="GO:0003677">
    <property type="term" value="F:DNA binding"/>
    <property type="evidence" value="ECO:0007669"/>
    <property type="project" value="UniProtKB-UniRule"/>
</dbReference>
<evidence type="ECO:0000313" key="14">
    <source>
        <dbReference type="EMBL" id="KFK37767.1"/>
    </source>
</evidence>
<reference evidence="15" key="1">
    <citation type="journal article" date="2015" name="Nat. Plants">
        <title>Genome expansion of Arabis alpina linked with retrotransposition and reduced symmetric DNA methylation.</title>
        <authorList>
            <person name="Willing E.M."/>
            <person name="Rawat V."/>
            <person name="Mandakova T."/>
            <person name="Maumus F."/>
            <person name="James G.V."/>
            <person name="Nordstroem K.J."/>
            <person name="Becker C."/>
            <person name="Warthmann N."/>
            <person name="Chica C."/>
            <person name="Szarzynska B."/>
            <person name="Zytnicki M."/>
            <person name="Albani M.C."/>
            <person name="Kiefer C."/>
            <person name="Bergonzi S."/>
            <person name="Castaings L."/>
            <person name="Mateos J.L."/>
            <person name="Berns M.C."/>
            <person name="Bujdoso N."/>
            <person name="Piofczyk T."/>
            <person name="de Lorenzo L."/>
            <person name="Barrero-Sicilia C."/>
            <person name="Mateos I."/>
            <person name="Piednoel M."/>
            <person name="Hagmann J."/>
            <person name="Chen-Min-Tao R."/>
            <person name="Iglesias-Fernandez R."/>
            <person name="Schuster S.C."/>
            <person name="Alonso-Blanco C."/>
            <person name="Roudier F."/>
            <person name="Carbonero P."/>
            <person name="Paz-Ares J."/>
            <person name="Davis S.J."/>
            <person name="Pecinka A."/>
            <person name="Quesneville H."/>
            <person name="Colot V."/>
            <person name="Lysak M.A."/>
            <person name="Weigel D."/>
            <person name="Coupland G."/>
            <person name="Schneeberger K."/>
        </authorList>
    </citation>
    <scope>NUCLEOTIDE SEQUENCE [LARGE SCALE GENOMIC DNA]</scope>
    <source>
        <strain evidence="15">cv. Pajares</strain>
    </source>
</reference>
<evidence type="ECO:0000256" key="4">
    <source>
        <dbReference type="ARBA" id="ARBA00023054"/>
    </source>
</evidence>
<feature type="domain" description="START" evidence="13">
    <location>
        <begin position="195"/>
        <end position="431"/>
    </location>
</feature>
<keyword evidence="8 9" id="KW-0539">Nucleus</keyword>
<gene>
    <name evidence="14" type="ordered locus">AALP_Aa3g027000</name>
</gene>
<evidence type="ECO:0000259" key="13">
    <source>
        <dbReference type="PROSITE" id="PS50848"/>
    </source>
</evidence>
<dbReference type="AlphaFoldDB" id="A0A087H6L5"/>
<dbReference type="PROSITE" id="PS50071">
    <property type="entry name" value="HOMEOBOX_2"/>
    <property type="match status" value="1"/>
</dbReference>
<dbReference type="Gramene" id="KFK37767">
    <property type="protein sequence ID" value="KFK37767"/>
    <property type="gene ID" value="AALP_AA3G027000"/>
</dbReference>
<protein>
    <submittedName>
        <fullName evidence="14">Uncharacterized protein</fullName>
    </submittedName>
</protein>
<dbReference type="PANTHER" id="PTHR45654">
    <property type="entry name" value="HOMEOBOX-LEUCINE ZIPPER PROTEIN MERISTEM L1"/>
    <property type="match status" value="1"/>
</dbReference>
<dbReference type="Proteomes" id="UP000029120">
    <property type="component" value="Chromosome 3"/>
</dbReference>
<dbReference type="Gene3D" id="3.30.530.20">
    <property type="match status" value="1"/>
</dbReference>
<dbReference type="InterPro" id="IPR009057">
    <property type="entry name" value="Homeodomain-like_sf"/>
</dbReference>
<evidence type="ECO:0000256" key="5">
    <source>
        <dbReference type="ARBA" id="ARBA00023125"/>
    </source>
</evidence>
<keyword evidence="4" id="KW-0175">Coiled coil</keyword>
<dbReference type="InterPro" id="IPR001356">
    <property type="entry name" value="HD"/>
</dbReference>
<dbReference type="InterPro" id="IPR023393">
    <property type="entry name" value="START-like_dom_sf"/>
</dbReference>
<accession>A0A087H6L5</accession>
<keyword evidence="5 9" id="KW-0238">DNA-binding</keyword>
<dbReference type="InterPro" id="IPR042160">
    <property type="entry name" value="HD-Zip_IV"/>
</dbReference>
<organism evidence="14 15">
    <name type="scientific">Arabis alpina</name>
    <name type="common">Alpine rock-cress</name>
    <dbReference type="NCBI Taxonomy" id="50452"/>
    <lineage>
        <taxon>Eukaryota</taxon>
        <taxon>Viridiplantae</taxon>
        <taxon>Streptophyta</taxon>
        <taxon>Embryophyta</taxon>
        <taxon>Tracheophyta</taxon>
        <taxon>Spermatophyta</taxon>
        <taxon>Magnoliopsida</taxon>
        <taxon>eudicotyledons</taxon>
        <taxon>Gunneridae</taxon>
        <taxon>Pentapetalae</taxon>
        <taxon>rosids</taxon>
        <taxon>malvids</taxon>
        <taxon>Brassicales</taxon>
        <taxon>Brassicaceae</taxon>
        <taxon>Arabideae</taxon>
        <taxon>Arabis</taxon>
    </lineage>
</organism>
<dbReference type="EMBL" id="CM002871">
    <property type="protein sequence ID" value="KFK37767.1"/>
    <property type="molecule type" value="Genomic_DNA"/>
</dbReference>
<dbReference type="FunFam" id="1.10.10.60:FF:000229">
    <property type="entry name" value="Homeobox-leucine zipper protein HDG1"/>
    <property type="match status" value="1"/>
</dbReference>
<dbReference type="Pfam" id="PF25797">
    <property type="entry name" value="PDF2_C"/>
    <property type="match status" value="1"/>
</dbReference>
<evidence type="ECO:0000256" key="6">
    <source>
        <dbReference type="ARBA" id="ARBA00023155"/>
    </source>
</evidence>
<dbReference type="InterPro" id="IPR057993">
    <property type="entry name" value="HD-Zip_IV_C"/>
</dbReference>
<dbReference type="PANTHER" id="PTHR45654:SF63">
    <property type="entry name" value="HOMEOBOX-LEUCINE ZIPPER PROTEIN HDG8"/>
    <property type="match status" value="1"/>
</dbReference>
<dbReference type="SUPFAM" id="SSF55961">
    <property type="entry name" value="Bet v1-like"/>
    <property type="match status" value="2"/>
</dbReference>
<dbReference type="OMA" id="QDCYMDA"/>
<evidence type="ECO:0000256" key="1">
    <source>
        <dbReference type="ARBA" id="ARBA00004123"/>
    </source>
</evidence>
<dbReference type="OrthoDB" id="6159439at2759"/>
<dbReference type="SMART" id="SM00389">
    <property type="entry name" value="HOX"/>
    <property type="match status" value="1"/>
</dbReference>
<evidence type="ECO:0000259" key="12">
    <source>
        <dbReference type="PROSITE" id="PS50071"/>
    </source>
</evidence>
<dbReference type="PROSITE" id="PS50848">
    <property type="entry name" value="START"/>
    <property type="match status" value="1"/>
</dbReference>
<feature type="region of interest" description="Disordered" evidence="11">
    <location>
        <begin position="1"/>
        <end position="21"/>
    </location>
</feature>
<evidence type="ECO:0000256" key="8">
    <source>
        <dbReference type="ARBA" id="ARBA00023242"/>
    </source>
</evidence>
<evidence type="ECO:0000256" key="10">
    <source>
        <dbReference type="RuleBase" id="RU000682"/>
    </source>
</evidence>
<comment type="subcellular location">
    <subcellularLocation>
        <location evidence="1 9 10">Nucleus</location>
    </subcellularLocation>
</comment>
<proteinExistence type="inferred from homology"/>
<evidence type="ECO:0000313" key="15">
    <source>
        <dbReference type="Proteomes" id="UP000029120"/>
    </source>
</evidence>
<name>A0A087H6L5_ARAAL</name>
<dbReference type="GO" id="GO:0008289">
    <property type="term" value="F:lipid binding"/>
    <property type="evidence" value="ECO:0007669"/>
    <property type="project" value="InterPro"/>
</dbReference>
<evidence type="ECO:0000256" key="7">
    <source>
        <dbReference type="ARBA" id="ARBA00023163"/>
    </source>
</evidence>
<dbReference type="eggNOG" id="ENOG502QTNV">
    <property type="taxonomic scope" value="Eukaryota"/>
</dbReference>
<dbReference type="Gene3D" id="1.10.10.60">
    <property type="entry name" value="Homeodomain-like"/>
    <property type="match status" value="1"/>
</dbReference>
<evidence type="ECO:0000256" key="9">
    <source>
        <dbReference type="PROSITE-ProRule" id="PRU00108"/>
    </source>
</evidence>
<dbReference type="SMART" id="SM00234">
    <property type="entry name" value="START"/>
    <property type="match status" value="1"/>
</dbReference>
<dbReference type="CDD" id="cd00086">
    <property type="entry name" value="homeodomain"/>
    <property type="match status" value="1"/>
</dbReference>
<keyword evidence="3" id="KW-0805">Transcription regulation</keyword>